<dbReference type="EMBL" id="PFFQ01000059">
    <property type="protein sequence ID" value="PIW14458.1"/>
    <property type="molecule type" value="Genomic_DNA"/>
</dbReference>
<dbReference type="Proteomes" id="UP000231019">
    <property type="component" value="Unassembled WGS sequence"/>
</dbReference>
<comment type="caution">
    <text evidence="1">The sequence shown here is derived from an EMBL/GenBank/DDBJ whole genome shotgun (WGS) entry which is preliminary data.</text>
</comment>
<organism evidence="1 2">
    <name type="scientific">bacterium (Candidatus Blackallbacteria) CG17_big_fil_post_rev_8_21_14_2_50_48_46</name>
    <dbReference type="NCBI Taxonomy" id="2014261"/>
    <lineage>
        <taxon>Bacteria</taxon>
        <taxon>Candidatus Blackallbacteria</taxon>
    </lineage>
</organism>
<accession>A0A2M7FYS8</accession>
<proteinExistence type="predicted"/>
<reference evidence="1 2" key="1">
    <citation type="submission" date="2017-09" db="EMBL/GenBank/DDBJ databases">
        <title>Depth-based differentiation of microbial function through sediment-hosted aquifers and enrichment of novel symbionts in the deep terrestrial subsurface.</title>
        <authorList>
            <person name="Probst A.J."/>
            <person name="Ladd B."/>
            <person name="Jarett J.K."/>
            <person name="Geller-Mcgrath D.E."/>
            <person name="Sieber C.M."/>
            <person name="Emerson J.B."/>
            <person name="Anantharaman K."/>
            <person name="Thomas B.C."/>
            <person name="Malmstrom R."/>
            <person name="Stieglmeier M."/>
            <person name="Klingl A."/>
            <person name="Woyke T."/>
            <person name="Ryan C.M."/>
            <person name="Banfield J.F."/>
        </authorList>
    </citation>
    <scope>NUCLEOTIDE SEQUENCE [LARGE SCALE GENOMIC DNA]</scope>
    <source>
        <strain evidence="1">CG17_big_fil_post_rev_8_21_14_2_50_48_46</strain>
    </source>
</reference>
<name>A0A2M7FYS8_9BACT</name>
<sequence length="72" mass="7268">MLTEPGFPMLLLEELVLLSEEPLLAGGLLIFRAGSTLACVGGNFVGTGDSGLFGMGAVPRTNKVFAGGEGVA</sequence>
<gene>
    <name evidence="1" type="ORF">COW36_20680</name>
</gene>
<protein>
    <submittedName>
        <fullName evidence="1">Uncharacterized protein</fullName>
    </submittedName>
</protein>
<dbReference type="AlphaFoldDB" id="A0A2M7FYS8"/>
<evidence type="ECO:0000313" key="2">
    <source>
        <dbReference type="Proteomes" id="UP000231019"/>
    </source>
</evidence>
<evidence type="ECO:0000313" key="1">
    <source>
        <dbReference type="EMBL" id="PIW14458.1"/>
    </source>
</evidence>